<evidence type="ECO:0000256" key="9">
    <source>
        <dbReference type="ARBA" id="ARBA00022692"/>
    </source>
</evidence>
<keyword evidence="13" id="KW-0862">Zinc</keyword>
<dbReference type="PROSITE" id="PS50089">
    <property type="entry name" value="ZF_RING_2"/>
    <property type="match status" value="1"/>
</dbReference>
<feature type="non-terminal residue" evidence="20">
    <location>
        <position position="496"/>
    </location>
</feature>
<keyword evidence="11 16" id="KW-0479">Metal-binding</keyword>
<organism evidence="20 21">
    <name type="scientific">Porites lobata</name>
    <dbReference type="NCBI Taxonomy" id="104759"/>
    <lineage>
        <taxon>Eukaryota</taxon>
        <taxon>Metazoa</taxon>
        <taxon>Cnidaria</taxon>
        <taxon>Anthozoa</taxon>
        <taxon>Hexacorallia</taxon>
        <taxon>Scleractinia</taxon>
        <taxon>Fungiina</taxon>
        <taxon>Poritidae</taxon>
        <taxon>Porites</taxon>
    </lineage>
</organism>
<keyword evidence="15 18" id="KW-0472">Membrane</keyword>
<keyword evidence="12" id="KW-0833">Ubl conjugation pathway</keyword>
<evidence type="ECO:0000256" key="8">
    <source>
        <dbReference type="ARBA" id="ARBA00022687"/>
    </source>
</evidence>
<evidence type="ECO:0000256" key="16">
    <source>
        <dbReference type="PROSITE-ProRule" id="PRU00175"/>
    </source>
</evidence>
<evidence type="ECO:0000256" key="11">
    <source>
        <dbReference type="ARBA" id="ARBA00022771"/>
    </source>
</evidence>
<comment type="subcellular location">
    <subcellularLocation>
        <location evidence="2">Cell membrane</location>
        <topology evidence="2">Single-pass type I membrane protein</topology>
    </subcellularLocation>
</comment>
<evidence type="ECO:0000256" key="12">
    <source>
        <dbReference type="ARBA" id="ARBA00022786"/>
    </source>
</evidence>
<dbReference type="InterPro" id="IPR001841">
    <property type="entry name" value="Znf_RING"/>
</dbReference>
<feature type="transmembrane region" description="Helical" evidence="18">
    <location>
        <begin position="217"/>
        <end position="239"/>
    </location>
</feature>
<evidence type="ECO:0000256" key="2">
    <source>
        <dbReference type="ARBA" id="ARBA00004251"/>
    </source>
</evidence>
<keyword evidence="6" id="KW-1003">Cell membrane</keyword>
<evidence type="ECO:0000256" key="10">
    <source>
        <dbReference type="ARBA" id="ARBA00022729"/>
    </source>
</evidence>
<reference evidence="20 21" key="1">
    <citation type="submission" date="2022-05" db="EMBL/GenBank/DDBJ databases">
        <authorList>
            <consortium name="Genoscope - CEA"/>
            <person name="William W."/>
        </authorList>
    </citation>
    <scope>NUCLEOTIDE SEQUENCE [LARGE SCALE GENOMIC DNA]</scope>
</reference>
<dbReference type="PANTHER" id="PTHR16200">
    <property type="entry name" value="RING ZINC FINGER"/>
    <property type="match status" value="1"/>
</dbReference>
<feature type="non-terminal residue" evidence="20">
    <location>
        <position position="1"/>
    </location>
</feature>
<evidence type="ECO:0000256" key="7">
    <source>
        <dbReference type="ARBA" id="ARBA00022679"/>
    </source>
</evidence>
<dbReference type="InterPro" id="IPR051073">
    <property type="entry name" value="ZNRF3_Arkadia_E3_ligases"/>
</dbReference>
<dbReference type="SUPFAM" id="SSF57850">
    <property type="entry name" value="RING/U-box"/>
    <property type="match status" value="1"/>
</dbReference>
<dbReference type="SMART" id="SM00184">
    <property type="entry name" value="RING"/>
    <property type="match status" value="1"/>
</dbReference>
<evidence type="ECO:0000259" key="19">
    <source>
        <dbReference type="PROSITE" id="PS50089"/>
    </source>
</evidence>
<dbReference type="Pfam" id="PF13639">
    <property type="entry name" value="zf-RING_2"/>
    <property type="match status" value="1"/>
</dbReference>
<comment type="catalytic activity">
    <reaction evidence="1">
        <text>S-ubiquitinyl-[E2 ubiquitin-conjugating enzyme]-L-cysteine + [acceptor protein]-L-lysine = [E2 ubiquitin-conjugating enzyme]-L-cysteine + N(6)-ubiquitinyl-[acceptor protein]-L-lysine.</text>
        <dbReference type="EC" id="2.3.2.27"/>
    </reaction>
</comment>
<accession>A0ABN8RDU7</accession>
<feature type="domain" description="RING-type" evidence="19">
    <location>
        <begin position="303"/>
        <end position="343"/>
    </location>
</feature>
<feature type="compositionally biased region" description="Polar residues" evidence="17">
    <location>
        <begin position="283"/>
        <end position="293"/>
    </location>
</feature>
<feature type="compositionally biased region" description="Basic and acidic residues" evidence="17">
    <location>
        <begin position="267"/>
        <end position="282"/>
    </location>
</feature>
<evidence type="ECO:0000256" key="1">
    <source>
        <dbReference type="ARBA" id="ARBA00000900"/>
    </source>
</evidence>
<evidence type="ECO:0000313" key="20">
    <source>
        <dbReference type="EMBL" id="CAH3176418.1"/>
    </source>
</evidence>
<evidence type="ECO:0000256" key="3">
    <source>
        <dbReference type="ARBA" id="ARBA00004906"/>
    </source>
</evidence>
<dbReference type="EMBL" id="CALNXK010000212">
    <property type="protein sequence ID" value="CAH3176418.1"/>
    <property type="molecule type" value="Genomic_DNA"/>
</dbReference>
<evidence type="ECO:0000256" key="14">
    <source>
        <dbReference type="ARBA" id="ARBA00022989"/>
    </source>
</evidence>
<evidence type="ECO:0000256" key="18">
    <source>
        <dbReference type="SAM" id="Phobius"/>
    </source>
</evidence>
<comment type="similarity">
    <text evidence="4">Belongs to the ZNRF3 family.</text>
</comment>
<dbReference type="Proteomes" id="UP001159405">
    <property type="component" value="Unassembled WGS sequence"/>
</dbReference>
<evidence type="ECO:0000256" key="4">
    <source>
        <dbReference type="ARBA" id="ARBA00008759"/>
    </source>
</evidence>
<evidence type="ECO:0000256" key="6">
    <source>
        <dbReference type="ARBA" id="ARBA00022475"/>
    </source>
</evidence>
<proteinExistence type="inferred from homology"/>
<dbReference type="InterPro" id="IPR013083">
    <property type="entry name" value="Znf_RING/FYVE/PHD"/>
</dbReference>
<protein>
    <recommendedName>
        <fullName evidence="5">RING-type E3 ubiquitin transferase</fullName>
        <ecNumber evidence="5">2.3.2.27</ecNumber>
    </recommendedName>
</protein>
<evidence type="ECO:0000256" key="5">
    <source>
        <dbReference type="ARBA" id="ARBA00012483"/>
    </source>
</evidence>
<keyword evidence="8" id="KW-0879">Wnt signaling pathway</keyword>
<dbReference type="EC" id="2.3.2.27" evidence="5"/>
<evidence type="ECO:0000313" key="21">
    <source>
        <dbReference type="Proteomes" id="UP001159405"/>
    </source>
</evidence>
<sequence>QCWVCYSVVLTNWTWNNCSLHLGLTLTMKIYAAFASWYLVVLFHAWPSVTLALERALVEVVIYEPSSGGDYKTYTYELEGTFSNAGAATSAEGDILEIHPLGLCNTSDDNDLYEYGWVGVVKLMPPDELNEPCFTLLEKVKRAMQRGATAIIFDTTDHPEAATELNAATTKIARPVVLIDGKDAKKLMNIMKNQKVSRARIQYSVAGYTPQRASNEYFDMVIFMTFFILVSIICFILLLKIKWRQKQKESSLTRMALHALSRMETRKYHRDSSESSRTKEDNGNFSDAESTMSTQSDTISSKCVICLEKFEDGQDVRIVPCRHEFHKECVDPWLLSNYTCPLCMLNIVEKEGTTNKPRRARHWFIRRCGRCLSRADSFRSSISSIPQYMVETPTQTYNSIQNVTTDANSNESHAHSSVLDLSCSEGHVESDSVSLKELRTNCENYVSTSSIKSTCVSVQGYMSPYEEAKSYTHQVVVVAPITGKISILCDYKRYIT</sequence>
<evidence type="ECO:0000256" key="13">
    <source>
        <dbReference type="ARBA" id="ARBA00022833"/>
    </source>
</evidence>
<gene>
    <name evidence="20" type="ORF">PLOB_00018132</name>
</gene>
<keyword evidence="7" id="KW-0808">Transferase</keyword>
<comment type="pathway">
    <text evidence="3">Protein modification; protein ubiquitination.</text>
</comment>
<keyword evidence="10" id="KW-0732">Signal</keyword>
<feature type="region of interest" description="Disordered" evidence="17">
    <location>
        <begin position="267"/>
        <end position="293"/>
    </location>
</feature>
<name>A0ABN8RDU7_9CNID</name>
<comment type="caution">
    <text evidence="20">The sequence shown here is derived from an EMBL/GenBank/DDBJ whole genome shotgun (WGS) entry which is preliminary data.</text>
</comment>
<keyword evidence="14 18" id="KW-1133">Transmembrane helix</keyword>
<dbReference type="Gene3D" id="3.30.40.10">
    <property type="entry name" value="Zinc/RING finger domain, C3HC4 (zinc finger)"/>
    <property type="match status" value="1"/>
</dbReference>
<evidence type="ECO:0000256" key="17">
    <source>
        <dbReference type="SAM" id="MobiDB-lite"/>
    </source>
</evidence>
<dbReference type="Gene3D" id="3.50.30.30">
    <property type="match status" value="1"/>
</dbReference>
<dbReference type="InterPro" id="IPR040700">
    <property type="entry name" value="ZNRF-3_ecto"/>
</dbReference>
<keyword evidence="9 18" id="KW-0812">Transmembrane</keyword>
<dbReference type="Pfam" id="PF18212">
    <property type="entry name" value="ZNRF_3_ecto"/>
    <property type="match status" value="1"/>
</dbReference>
<evidence type="ECO:0000256" key="15">
    <source>
        <dbReference type="ARBA" id="ARBA00023136"/>
    </source>
</evidence>
<keyword evidence="21" id="KW-1185">Reference proteome</keyword>
<keyword evidence="11 16" id="KW-0863">Zinc-finger</keyword>